<keyword evidence="2" id="KW-0732">Signal</keyword>
<evidence type="ECO:0008006" key="5">
    <source>
        <dbReference type="Google" id="ProtNLM"/>
    </source>
</evidence>
<reference evidence="3 4" key="1">
    <citation type="submission" date="2018-10" db="EMBL/GenBank/DDBJ databases">
        <title>Paraburkholderia sp. 7MK8-2, isolated from soil.</title>
        <authorList>
            <person name="Gao Z.-H."/>
            <person name="Qiu L.-H."/>
        </authorList>
    </citation>
    <scope>NUCLEOTIDE SEQUENCE [LARGE SCALE GENOMIC DNA]</scope>
    <source>
        <strain evidence="3 4">7MK8-2</strain>
    </source>
</reference>
<comment type="caution">
    <text evidence="3">The sequence shown here is derived from an EMBL/GenBank/DDBJ whole genome shotgun (WGS) entry which is preliminary data.</text>
</comment>
<evidence type="ECO:0000256" key="2">
    <source>
        <dbReference type="SAM" id="SignalP"/>
    </source>
</evidence>
<feature type="chain" id="PRO_5019744312" description="DNA repair protein" evidence="2">
    <location>
        <begin position="27"/>
        <end position="230"/>
    </location>
</feature>
<feature type="signal peptide" evidence="2">
    <location>
        <begin position="1"/>
        <end position="26"/>
    </location>
</feature>
<dbReference type="OrthoDB" id="7032041at2"/>
<evidence type="ECO:0000313" key="4">
    <source>
        <dbReference type="Proteomes" id="UP000280434"/>
    </source>
</evidence>
<dbReference type="RefSeq" id="WP_121275432.1">
    <property type="nucleotide sequence ID" value="NZ_RBZV01000001.1"/>
</dbReference>
<organism evidence="3 4">
    <name type="scientific">Trinickia fusca</name>
    <dbReference type="NCBI Taxonomy" id="2419777"/>
    <lineage>
        <taxon>Bacteria</taxon>
        <taxon>Pseudomonadati</taxon>
        <taxon>Pseudomonadota</taxon>
        <taxon>Betaproteobacteria</taxon>
        <taxon>Burkholderiales</taxon>
        <taxon>Burkholderiaceae</taxon>
        <taxon>Trinickia</taxon>
    </lineage>
</organism>
<accession>A0A494XRN9</accession>
<evidence type="ECO:0000313" key="3">
    <source>
        <dbReference type="EMBL" id="RKP52492.1"/>
    </source>
</evidence>
<keyword evidence="1" id="KW-0175">Coiled coil</keyword>
<proteinExistence type="predicted"/>
<dbReference type="AlphaFoldDB" id="A0A494XRN9"/>
<name>A0A494XRN9_9BURK</name>
<evidence type="ECO:0000256" key="1">
    <source>
        <dbReference type="SAM" id="Coils"/>
    </source>
</evidence>
<feature type="coiled-coil region" evidence="1">
    <location>
        <begin position="30"/>
        <end position="85"/>
    </location>
</feature>
<protein>
    <recommendedName>
        <fullName evidence="5">DNA repair protein</fullName>
    </recommendedName>
</protein>
<keyword evidence="4" id="KW-1185">Reference proteome</keyword>
<dbReference type="EMBL" id="RBZV01000001">
    <property type="protein sequence ID" value="RKP52492.1"/>
    <property type="molecule type" value="Genomic_DNA"/>
</dbReference>
<sequence>MKSARYSTISLALAGVLLAVAGGAHAQSIEDKLRSQLRATAQQLRQAQDNQAQLQADKAAAEEQRDKALAQLKDAQAALAAAKGSSSEQAAAQRALALEKSARARDAQALAKYKTSNDELSNTSRTLDAQRLQLQKEAKQRDAQLQACEAKNAELYRVGHEILDAYEHVGLGSIFASRQPFARAARVQYDQIAQRYGDALYANQYDPAARAAAAASGVPAAAASEPSALH</sequence>
<dbReference type="Proteomes" id="UP000280434">
    <property type="component" value="Unassembled WGS sequence"/>
</dbReference>
<gene>
    <name evidence="3" type="ORF">D7S89_02980</name>
</gene>